<dbReference type="OrthoDB" id="3270019at2759"/>
<sequence length="917" mass="101838">MLETKQRRNRHYHTQTGSTSIPANDAGEGLAMQASEDLGAALWTAATTGDHGVFNREQISHLRSSLPVLERGPQADNYWRARVVVATEIILDSLGRDLIEIPLNDAYKLFLESKERKTFSPFLQWQGPPLTPPAGVAAAWKASYQGNAHKILLSSILQDQRERDYCNTGAIIQSSGYGKSRTVDEIAKLVFTIPMNIRSQYDSQQGAYPPPDLDMVGFIRSIPHTASKDEVVPIFILFFRVLFTWVAKELDSLSYQEEQTDRLASKWRAHLQNRRQAMYGEVCGEVRSMLNNGWKAPYKANADEAMAALNVLIDKVLAAKEGCNELSIFMYIDEAHTLNEDIGGSSVYSLVIKALSVFNSQSFFVLFVSTVFCDHQVVAPGRLARSHRYVAAGDKLLAPYTEMPFDCHPNFPLSPGVKLEDIIGLSFLCMFGRPIFWTLFEEDPTVDLKTFAIRKLICSAQFELSSLATAAKFAVLDVLLNLDYRLLPFSHDTIQTMVASHMRTVYSASQSREYLRSGYSSEPVLAEAAMEILHLNESGALKDQFVDAAAKLFVSLDAGPSQGAIDMGQRGENVGKMILLRAYMSAVKESSSKLSGIDWSDGCSLVAFLKHLTADGFHQTVLECKPDNIANPQSQTLATVFANSWIRFTHFARAADNTAVTTSAAWPAFLRSMAFIHSHSQESVDVSIPVLLDKTATIEEKNMTIIAVQFKRRTTGRAATAYAIDARKIGVFPSPKSPRNWAETTATSGSAFEEKVQYNSRPYISLVMELGVQSLVHRRRPNVPVEQMDVGLIEQRTSVHSTQPSRAEVVALGPANRNSSRASSDQDHPRYSLVFYGCSSRVYGCVSQESDDDYGKLLQLSGNEFADHPRANTLSQVLKMKPFWEASPESYGWVNDEWLQNAGYDGHQNADNATQDE</sequence>
<protein>
    <submittedName>
        <fullName evidence="2">Uncharacterized protein</fullName>
    </submittedName>
</protein>
<dbReference type="PANTHER" id="PTHR33266:SF1">
    <property type="entry name" value="F-BOX DOMAIN-CONTAINING PROTEIN"/>
    <property type="match status" value="1"/>
</dbReference>
<gene>
    <name evidence="2" type="ORF">H1R20_g7882</name>
</gene>
<feature type="non-terminal residue" evidence="2">
    <location>
        <position position="917"/>
    </location>
</feature>
<accession>A0A9W8J6S5</accession>
<dbReference type="AlphaFoldDB" id="A0A9W8J6S5"/>
<evidence type="ECO:0000313" key="2">
    <source>
        <dbReference type="EMBL" id="KAJ2929207.1"/>
    </source>
</evidence>
<dbReference type="PANTHER" id="PTHR33266">
    <property type="entry name" value="CHROMOSOME 15, WHOLE GENOME SHOTGUN SEQUENCE"/>
    <property type="match status" value="1"/>
</dbReference>
<dbReference type="Proteomes" id="UP001140091">
    <property type="component" value="Unassembled WGS sequence"/>
</dbReference>
<reference evidence="2" key="1">
    <citation type="submission" date="2022-06" db="EMBL/GenBank/DDBJ databases">
        <title>Genome Sequence of Candolleomyces eurysporus.</title>
        <authorList>
            <person name="Buettner E."/>
        </authorList>
    </citation>
    <scope>NUCLEOTIDE SEQUENCE</scope>
    <source>
        <strain evidence="2">VTCC 930004</strain>
    </source>
</reference>
<keyword evidence="3" id="KW-1185">Reference proteome</keyword>
<dbReference type="EMBL" id="JANBPK010000887">
    <property type="protein sequence ID" value="KAJ2929207.1"/>
    <property type="molecule type" value="Genomic_DNA"/>
</dbReference>
<feature type="region of interest" description="Disordered" evidence="1">
    <location>
        <begin position="1"/>
        <end position="26"/>
    </location>
</feature>
<organism evidence="2 3">
    <name type="scientific">Candolleomyces eurysporus</name>
    <dbReference type="NCBI Taxonomy" id="2828524"/>
    <lineage>
        <taxon>Eukaryota</taxon>
        <taxon>Fungi</taxon>
        <taxon>Dikarya</taxon>
        <taxon>Basidiomycota</taxon>
        <taxon>Agaricomycotina</taxon>
        <taxon>Agaricomycetes</taxon>
        <taxon>Agaricomycetidae</taxon>
        <taxon>Agaricales</taxon>
        <taxon>Agaricineae</taxon>
        <taxon>Psathyrellaceae</taxon>
        <taxon>Candolleomyces</taxon>
    </lineage>
</organism>
<evidence type="ECO:0000313" key="3">
    <source>
        <dbReference type="Proteomes" id="UP001140091"/>
    </source>
</evidence>
<evidence type="ECO:0000256" key="1">
    <source>
        <dbReference type="SAM" id="MobiDB-lite"/>
    </source>
</evidence>
<comment type="caution">
    <text evidence="2">The sequence shown here is derived from an EMBL/GenBank/DDBJ whole genome shotgun (WGS) entry which is preliminary data.</text>
</comment>
<proteinExistence type="predicted"/>
<name>A0A9W8J6S5_9AGAR</name>